<dbReference type="Proteomes" id="UP000002051">
    <property type="component" value="Unassembled WGS sequence"/>
</dbReference>
<evidence type="ECO:0000313" key="3">
    <source>
        <dbReference type="Proteomes" id="UP000002051"/>
    </source>
</evidence>
<dbReference type="EMBL" id="CM001223">
    <property type="protein sequence ID" value="AES78931.2"/>
    <property type="molecule type" value="Genomic_DNA"/>
</dbReference>
<dbReference type="EnsemblPlants" id="AES78931">
    <property type="protein sequence ID" value="AES78931"/>
    <property type="gene ID" value="MTR_7g051170"/>
</dbReference>
<evidence type="ECO:0000313" key="2">
    <source>
        <dbReference type="EnsemblPlants" id="AES78931"/>
    </source>
</evidence>
<evidence type="ECO:0000313" key="1">
    <source>
        <dbReference type="EMBL" id="AES78931.2"/>
    </source>
</evidence>
<protein>
    <submittedName>
        <fullName evidence="1 2">Uncharacterized protein</fullName>
    </submittedName>
</protein>
<reference evidence="1 3" key="2">
    <citation type="journal article" date="2014" name="BMC Genomics">
        <title>An improved genome release (version Mt4.0) for the model legume Medicago truncatula.</title>
        <authorList>
            <person name="Tang H."/>
            <person name="Krishnakumar V."/>
            <person name="Bidwell S."/>
            <person name="Rosen B."/>
            <person name="Chan A."/>
            <person name="Zhou S."/>
            <person name="Gentzbittel L."/>
            <person name="Childs K.L."/>
            <person name="Yandell M."/>
            <person name="Gundlach H."/>
            <person name="Mayer K.F."/>
            <person name="Schwartz D.C."/>
            <person name="Town C.D."/>
        </authorList>
    </citation>
    <scope>GENOME REANNOTATION</scope>
    <source>
        <strain evidence="2 3">cv. Jemalong A17</strain>
    </source>
</reference>
<reference evidence="1 3" key="1">
    <citation type="journal article" date="2011" name="Nature">
        <title>The Medicago genome provides insight into the evolution of rhizobial symbioses.</title>
        <authorList>
            <person name="Young N.D."/>
            <person name="Debelle F."/>
            <person name="Oldroyd G.E."/>
            <person name="Geurts R."/>
            <person name="Cannon S.B."/>
            <person name="Udvardi M.K."/>
            <person name="Benedito V.A."/>
            <person name="Mayer K.F."/>
            <person name="Gouzy J."/>
            <person name="Schoof H."/>
            <person name="Van de Peer Y."/>
            <person name="Proost S."/>
            <person name="Cook D.R."/>
            <person name="Meyers B.C."/>
            <person name="Spannagl M."/>
            <person name="Cheung F."/>
            <person name="De Mita S."/>
            <person name="Krishnakumar V."/>
            <person name="Gundlach H."/>
            <person name="Zhou S."/>
            <person name="Mudge J."/>
            <person name="Bharti A.K."/>
            <person name="Murray J.D."/>
            <person name="Naoumkina M.A."/>
            <person name="Rosen B."/>
            <person name="Silverstein K.A."/>
            <person name="Tang H."/>
            <person name="Rombauts S."/>
            <person name="Zhao P.X."/>
            <person name="Zhou P."/>
            <person name="Barbe V."/>
            <person name="Bardou P."/>
            <person name="Bechner M."/>
            <person name="Bellec A."/>
            <person name="Berger A."/>
            <person name="Berges H."/>
            <person name="Bidwell S."/>
            <person name="Bisseling T."/>
            <person name="Choisne N."/>
            <person name="Couloux A."/>
            <person name="Denny R."/>
            <person name="Deshpande S."/>
            <person name="Dai X."/>
            <person name="Doyle J.J."/>
            <person name="Dudez A.M."/>
            <person name="Farmer A.D."/>
            <person name="Fouteau S."/>
            <person name="Franken C."/>
            <person name="Gibelin C."/>
            <person name="Gish J."/>
            <person name="Goldstein S."/>
            <person name="Gonzalez A.J."/>
            <person name="Green P.J."/>
            <person name="Hallab A."/>
            <person name="Hartog M."/>
            <person name="Hua A."/>
            <person name="Humphray S.J."/>
            <person name="Jeong D.H."/>
            <person name="Jing Y."/>
            <person name="Jocker A."/>
            <person name="Kenton S.M."/>
            <person name="Kim D.J."/>
            <person name="Klee K."/>
            <person name="Lai H."/>
            <person name="Lang C."/>
            <person name="Lin S."/>
            <person name="Macmil S.L."/>
            <person name="Magdelenat G."/>
            <person name="Matthews L."/>
            <person name="McCorrison J."/>
            <person name="Monaghan E.L."/>
            <person name="Mun J.H."/>
            <person name="Najar F.Z."/>
            <person name="Nicholson C."/>
            <person name="Noirot C."/>
            <person name="O'Bleness M."/>
            <person name="Paule C.R."/>
            <person name="Poulain J."/>
            <person name="Prion F."/>
            <person name="Qin B."/>
            <person name="Qu C."/>
            <person name="Retzel E.F."/>
            <person name="Riddle C."/>
            <person name="Sallet E."/>
            <person name="Samain S."/>
            <person name="Samson N."/>
            <person name="Sanders I."/>
            <person name="Saurat O."/>
            <person name="Scarpelli C."/>
            <person name="Schiex T."/>
            <person name="Segurens B."/>
            <person name="Severin A.J."/>
            <person name="Sherrier D.J."/>
            <person name="Shi R."/>
            <person name="Sims S."/>
            <person name="Singer S.R."/>
            <person name="Sinharoy S."/>
            <person name="Sterck L."/>
            <person name="Viollet A."/>
            <person name="Wang B.B."/>
            <person name="Wang K."/>
            <person name="Wang M."/>
            <person name="Wang X."/>
            <person name="Warfsmann J."/>
            <person name="Weissenbach J."/>
            <person name="White D.D."/>
            <person name="White J.D."/>
            <person name="Wiley G.B."/>
            <person name="Wincker P."/>
            <person name="Xing Y."/>
            <person name="Yang L."/>
            <person name="Yao Z."/>
            <person name="Ying F."/>
            <person name="Zhai J."/>
            <person name="Zhou L."/>
            <person name="Zuber A."/>
            <person name="Denarie J."/>
            <person name="Dixon R.A."/>
            <person name="May G.D."/>
            <person name="Schwartz D.C."/>
            <person name="Rogers J."/>
            <person name="Quetier F."/>
            <person name="Town C.D."/>
            <person name="Roe B.A."/>
        </authorList>
    </citation>
    <scope>NUCLEOTIDE SEQUENCE [LARGE SCALE GENOMIC DNA]</scope>
    <source>
        <strain evidence="1">A17</strain>
        <strain evidence="2 3">cv. Jemalong A17</strain>
    </source>
</reference>
<organism evidence="1 3">
    <name type="scientific">Medicago truncatula</name>
    <name type="common">Barrel medic</name>
    <name type="synonym">Medicago tribuloides</name>
    <dbReference type="NCBI Taxonomy" id="3880"/>
    <lineage>
        <taxon>Eukaryota</taxon>
        <taxon>Viridiplantae</taxon>
        <taxon>Streptophyta</taxon>
        <taxon>Embryophyta</taxon>
        <taxon>Tracheophyta</taxon>
        <taxon>Spermatophyta</taxon>
        <taxon>Magnoliopsida</taxon>
        <taxon>eudicotyledons</taxon>
        <taxon>Gunneridae</taxon>
        <taxon>Pentapetalae</taxon>
        <taxon>rosids</taxon>
        <taxon>fabids</taxon>
        <taxon>Fabales</taxon>
        <taxon>Fabaceae</taxon>
        <taxon>Papilionoideae</taxon>
        <taxon>50 kb inversion clade</taxon>
        <taxon>NPAAA clade</taxon>
        <taxon>Hologalegina</taxon>
        <taxon>IRL clade</taxon>
        <taxon>Trifolieae</taxon>
        <taxon>Medicago</taxon>
    </lineage>
</organism>
<keyword evidence="3" id="KW-1185">Reference proteome</keyword>
<proteinExistence type="predicted"/>
<accession>A0A0C3W5N2</accession>
<sequence length="102" mass="11777">MTMNAWTSSKDSTMHISPNYIIQFSPSYNIFTNSPPLHYQEQIFERLSLGAKETRFGADSGQKYEDLVQKYEAYHQKAWHGPCLQWHGRATTTALLLLLLLL</sequence>
<dbReference type="HOGENOM" id="CLU_2281647_0_0_1"/>
<gene>
    <name evidence="1" type="ordered locus">MTR_7g051170</name>
</gene>
<name>G7KWY1_MEDTR</name>
<reference evidence="2" key="3">
    <citation type="submission" date="2015-04" db="UniProtKB">
        <authorList>
            <consortium name="EnsemblPlants"/>
        </authorList>
    </citation>
    <scope>IDENTIFICATION</scope>
    <source>
        <strain evidence="2">cv. Jemalong A17</strain>
    </source>
</reference>
<dbReference type="PaxDb" id="3880-AES78931"/>
<accession>G7KWY1</accession>
<dbReference type="AlphaFoldDB" id="G7KWY1"/>